<reference evidence="1" key="1">
    <citation type="submission" date="2017-07" db="EMBL/GenBank/DDBJ databases">
        <title>Taro Niue Genome Assembly and Annotation.</title>
        <authorList>
            <person name="Atibalentja N."/>
            <person name="Keating K."/>
            <person name="Fields C.J."/>
        </authorList>
    </citation>
    <scope>NUCLEOTIDE SEQUENCE</scope>
    <source>
        <strain evidence="1">Niue_2</strain>
        <tissue evidence="1">Leaf</tissue>
    </source>
</reference>
<name>A0A843WB33_COLES</name>
<organism evidence="1 2">
    <name type="scientific">Colocasia esculenta</name>
    <name type="common">Wild taro</name>
    <name type="synonym">Arum esculentum</name>
    <dbReference type="NCBI Taxonomy" id="4460"/>
    <lineage>
        <taxon>Eukaryota</taxon>
        <taxon>Viridiplantae</taxon>
        <taxon>Streptophyta</taxon>
        <taxon>Embryophyta</taxon>
        <taxon>Tracheophyta</taxon>
        <taxon>Spermatophyta</taxon>
        <taxon>Magnoliopsida</taxon>
        <taxon>Liliopsida</taxon>
        <taxon>Araceae</taxon>
        <taxon>Aroideae</taxon>
        <taxon>Colocasieae</taxon>
        <taxon>Colocasia</taxon>
    </lineage>
</organism>
<keyword evidence="2" id="KW-1185">Reference proteome</keyword>
<dbReference type="EMBL" id="NMUH01003841">
    <property type="protein sequence ID" value="MQM07292.1"/>
    <property type="molecule type" value="Genomic_DNA"/>
</dbReference>
<evidence type="ECO:0000313" key="2">
    <source>
        <dbReference type="Proteomes" id="UP000652761"/>
    </source>
</evidence>
<accession>A0A843WB33</accession>
<gene>
    <name evidence="1" type="ORF">Taro_040135</name>
</gene>
<sequence length="89" mass="9892">MASDGDSYSGSRPRRQRITVHQTFLTHSASEGSADAASTVGSTSSIADSMLRQSSPYLQFLLSHLWPPITQQRAEEFSKYQINFAAFMF</sequence>
<comment type="caution">
    <text evidence="1">The sequence shown here is derived from an EMBL/GenBank/DDBJ whole genome shotgun (WGS) entry which is preliminary data.</text>
</comment>
<evidence type="ECO:0000313" key="1">
    <source>
        <dbReference type="EMBL" id="MQM07292.1"/>
    </source>
</evidence>
<protein>
    <submittedName>
        <fullName evidence="1">Uncharacterized protein</fullName>
    </submittedName>
</protein>
<dbReference type="AlphaFoldDB" id="A0A843WB33"/>
<proteinExistence type="predicted"/>
<dbReference type="Proteomes" id="UP000652761">
    <property type="component" value="Unassembled WGS sequence"/>
</dbReference>